<dbReference type="GO" id="GO:1990904">
    <property type="term" value="C:ribonucleoprotein complex"/>
    <property type="evidence" value="ECO:0007669"/>
    <property type="project" value="UniProtKB-KW"/>
</dbReference>
<dbReference type="Pfam" id="PF03947">
    <property type="entry name" value="Ribosomal_L2_C"/>
    <property type="match status" value="1"/>
</dbReference>
<dbReference type="InterPro" id="IPR008991">
    <property type="entry name" value="Translation_prot_SH3-like_sf"/>
</dbReference>
<keyword evidence="2 8" id="KW-0689">Ribosomal protein</keyword>
<keyword evidence="3" id="KW-0687">Ribonucleoprotein</keyword>
<evidence type="ECO:0000256" key="4">
    <source>
        <dbReference type="ARBA" id="ARBA00035242"/>
    </source>
</evidence>
<feature type="non-terminal residue" evidence="8">
    <location>
        <position position="1"/>
    </location>
</feature>
<name>A0A2H0B6T9_9BACT</name>
<comment type="similarity">
    <text evidence="1">Belongs to the universal ribosomal protein uL2 family.</text>
</comment>
<dbReference type="PANTHER" id="PTHR13691">
    <property type="entry name" value="RIBOSOMAL PROTEIN L2"/>
    <property type="match status" value="1"/>
</dbReference>
<dbReference type="PANTHER" id="PTHR13691:SF5">
    <property type="entry name" value="LARGE RIBOSOMAL SUBUNIT PROTEIN UL2M"/>
    <property type="match status" value="1"/>
</dbReference>
<evidence type="ECO:0000256" key="3">
    <source>
        <dbReference type="ARBA" id="ARBA00023274"/>
    </source>
</evidence>
<dbReference type="GO" id="GO:0003723">
    <property type="term" value="F:RNA binding"/>
    <property type="evidence" value="ECO:0007669"/>
    <property type="project" value="TreeGrafter"/>
</dbReference>
<dbReference type="Proteomes" id="UP000229459">
    <property type="component" value="Unassembled WGS sequence"/>
</dbReference>
<evidence type="ECO:0000256" key="2">
    <source>
        <dbReference type="ARBA" id="ARBA00022980"/>
    </source>
</evidence>
<feature type="compositionally biased region" description="Basic residues" evidence="6">
    <location>
        <begin position="1"/>
        <end position="13"/>
    </location>
</feature>
<dbReference type="InterPro" id="IPR014726">
    <property type="entry name" value="Ribosomal_uL2_dom3"/>
</dbReference>
<dbReference type="AlphaFoldDB" id="A0A2H0B6T9"/>
<dbReference type="SMART" id="SM01382">
    <property type="entry name" value="Ribosomal_L2_C"/>
    <property type="match status" value="1"/>
</dbReference>
<organism evidence="8 9">
    <name type="scientific">Candidatus Beckwithbacteria bacterium CG23_combo_of_CG06-09_8_20_14_all_34_8</name>
    <dbReference type="NCBI Taxonomy" id="1974497"/>
    <lineage>
        <taxon>Bacteria</taxon>
        <taxon>Candidatus Beckwithiibacteriota</taxon>
    </lineage>
</organism>
<comment type="caution">
    <text evidence="8">The sequence shown here is derived from an EMBL/GenBank/DDBJ whole genome shotgun (WGS) entry which is preliminary data.</text>
</comment>
<protein>
    <recommendedName>
        <fullName evidence="4">Large ribosomal subunit protein uL2</fullName>
    </recommendedName>
    <alternativeName>
        <fullName evidence="5">50S ribosomal protein L2</fullName>
    </alternativeName>
</protein>
<gene>
    <name evidence="8" type="primary">rplB</name>
    <name evidence="8" type="ORF">COX08_01540</name>
</gene>
<dbReference type="FunFam" id="4.10.950.10:FF:000001">
    <property type="entry name" value="50S ribosomal protein L2"/>
    <property type="match status" value="1"/>
</dbReference>
<reference evidence="8 9" key="1">
    <citation type="submission" date="2017-09" db="EMBL/GenBank/DDBJ databases">
        <title>Depth-based differentiation of microbial function through sediment-hosted aquifers and enrichment of novel symbionts in the deep terrestrial subsurface.</title>
        <authorList>
            <person name="Probst A.J."/>
            <person name="Ladd B."/>
            <person name="Jarett J.K."/>
            <person name="Geller-Mcgrath D.E."/>
            <person name="Sieber C.M."/>
            <person name="Emerson J.B."/>
            <person name="Anantharaman K."/>
            <person name="Thomas B.C."/>
            <person name="Malmstrom R."/>
            <person name="Stieglmeier M."/>
            <person name="Klingl A."/>
            <person name="Woyke T."/>
            <person name="Ryan C.M."/>
            <person name="Banfield J.F."/>
        </authorList>
    </citation>
    <scope>NUCLEOTIDE SEQUENCE [LARGE SCALE GENOMIC DNA]</scope>
    <source>
        <strain evidence="8">CG23_combo_of_CG06-09_8_20_14_all_34_8</strain>
    </source>
</reference>
<evidence type="ECO:0000256" key="6">
    <source>
        <dbReference type="SAM" id="MobiDB-lite"/>
    </source>
</evidence>
<evidence type="ECO:0000256" key="5">
    <source>
        <dbReference type="ARBA" id="ARBA00035459"/>
    </source>
</evidence>
<dbReference type="SUPFAM" id="SSF50104">
    <property type="entry name" value="Translation proteins SH3-like domain"/>
    <property type="match status" value="1"/>
</dbReference>
<evidence type="ECO:0000313" key="8">
    <source>
        <dbReference type="EMBL" id="PIP53367.1"/>
    </source>
</evidence>
<dbReference type="Gene3D" id="4.10.950.10">
    <property type="entry name" value="Ribosomal protein L2, domain 3"/>
    <property type="match status" value="1"/>
</dbReference>
<sequence length="73" mass="7915">SIGKAGRNRHRGIRPSVRGTAMAPNSHPHGGGEGRSGVGMKAPKSVYGKRVQGVITRTQKKHSNIYIISRRKK</sequence>
<dbReference type="EMBL" id="PCSR01000033">
    <property type="protein sequence ID" value="PIP53367.1"/>
    <property type="molecule type" value="Genomic_DNA"/>
</dbReference>
<proteinExistence type="inferred from homology"/>
<dbReference type="InterPro" id="IPR002171">
    <property type="entry name" value="Ribosomal_uL2"/>
</dbReference>
<feature type="domain" description="Large ribosomal subunit protein uL2 C-terminal" evidence="7">
    <location>
        <begin position="1"/>
        <end position="50"/>
    </location>
</feature>
<dbReference type="GO" id="GO:0005840">
    <property type="term" value="C:ribosome"/>
    <property type="evidence" value="ECO:0007669"/>
    <property type="project" value="UniProtKB-KW"/>
</dbReference>
<evidence type="ECO:0000313" key="9">
    <source>
        <dbReference type="Proteomes" id="UP000229459"/>
    </source>
</evidence>
<dbReference type="GO" id="GO:0003735">
    <property type="term" value="F:structural constituent of ribosome"/>
    <property type="evidence" value="ECO:0007669"/>
    <property type="project" value="InterPro"/>
</dbReference>
<evidence type="ECO:0000259" key="7">
    <source>
        <dbReference type="SMART" id="SM01382"/>
    </source>
</evidence>
<dbReference type="GO" id="GO:0002181">
    <property type="term" value="P:cytoplasmic translation"/>
    <property type="evidence" value="ECO:0007669"/>
    <property type="project" value="TreeGrafter"/>
</dbReference>
<dbReference type="InterPro" id="IPR022669">
    <property type="entry name" value="Ribosomal_uL2_C"/>
</dbReference>
<evidence type="ECO:0000256" key="1">
    <source>
        <dbReference type="ARBA" id="ARBA00005636"/>
    </source>
</evidence>
<accession>A0A2H0B6T9</accession>
<feature type="region of interest" description="Disordered" evidence="6">
    <location>
        <begin position="1"/>
        <end position="43"/>
    </location>
</feature>